<dbReference type="InterPro" id="IPR036287">
    <property type="entry name" value="Rv1873-like_sf"/>
</dbReference>
<dbReference type="SUPFAM" id="SSF140736">
    <property type="entry name" value="Rv1873-like"/>
    <property type="match status" value="1"/>
</dbReference>
<dbReference type="OrthoDB" id="9801870at2"/>
<gene>
    <name evidence="1" type="ORF">B5P45_20505</name>
</gene>
<dbReference type="KEGG" id="pht:BLM14_17585"/>
<sequence>MPQKDLFDLERFVVAQAPVFEIALKELQGGRKQSHWMWFVFPQLRGLGHSPTAEFYGIASLDEARAYLAHPLLGSRLYLCTDTVLQIEAHSLQSIFGSPDDIKFRSCMTLFTMAVGGADDPFFQALKRWCEGRPDEKTLTLISP</sequence>
<protein>
    <submittedName>
        <fullName evidence="1">Calpastatin</fullName>
    </submittedName>
</protein>
<reference evidence="2" key="1">
    <citation type="journal article" date="2017" name="Int J Environ Stud">
        <title>Does the Miocene-Pliocene relict legume Oxytropis triphylla form nitrogen-fixing nodules with a combination of bacterial strains?</title>
        <authorList>
            <person name="Safronova V."/>
            <person name="Belimov A."/>
            <person name="Sazanova A."/>
            <person name="Kuznetsova I."/>
            <person name="Popova J."/>
            <person name="Andronov E."/>
            <person name="Verkhozina A."/>
            <person name="Tikhonovich I."/>
        </authorList>
    </citation>
    <scope>NUCLEOTIDE SEQUENCE [LARGE SCALE GENOMIC DNA]</scope>
    <source>
        <strain evidence="2">Tri-38</strain>
    </source>
</reference>
<name>A0A2N9VTL7_9HYPH</name>
<keyword evidence="2" id="KW-1185">Reference proteome</keyword>
<organism evidence="1 2">
    <name type="scientific">Phyllobacterium zundukense</name>
    <dbReference type="NCBI Taxonomy" id="1867719"/>
    <lineage>
        <taxon>Bacteria</taxon>
        <taxon>Pseudomonadati</taxon>
        <taxon>Pseudomonadota</taxon>
        <taxon>Alphaproteobacteria</taxon>
        <taxon>Hyphomicrobiales</taxon>
        <taxon>Phyllobacteriaceae</taxon>
        <taxon>Phyllobacterium</taxon>
    </lineage>
</organism>
<dbReference type="Proteomes" id="UP000232163">
    <property type="component" value="Unassembled WGS sequence"/>
</dbReference>
<proteinExistence type="predicted"/>
<dbReference type="AlphaFoldDB" id="A0A2N9VTL7"/>
<dbReference type="Pfam" id="PF08837">
    <property type="entry name" value="DUF1810"/>
    <property type="match status" value="1"/>
</dbReference>
<evidence type="ECO:0000313" key="2">
    <source>
        <dbReference type="Proteomes" id="UP000232163"/>
    </source>
</evidence>
<dbReference type="RefSeq" id="WP_100000619.1">
    <property type="nucleotide sequence ID" value="NZ_CP017940.1"/>
</dbReference>
<comment type="caution">
    <text evidence="1">The sequence shown here is derived from an EMBL/GenBank/DDBJ whole genome shotgun (WGS) entry which is preliminary data.</text>
</comment>
<dbReference type="PIRSF" id="PIRSF008546">
    <property type="entry name" value="UCP008546"/>
    <property type="match status" value="1"/>
</dbReference>
<dbReference type="EMBL" id="MZMT01000049">
    <property type="protein sequence ID" value="PIO42835.1"/>
    <property type="molecule type" value="Genomic_DNA"/>
</dbReference>
<accession>A0A2N9VTL7</accession>
<dbReference type="InterPro" id="IPR014937">
    <property type="entry name" value="DUF1810"/>
</dbReference>
<evidence type="ECO:0000313" key="1">
    <source>
        <dbReference type="EMBL" id="PIO42835.1"/>
    </source>
</evidence>
<dbReference type="Gene3D" id="1.25.40.380">
    <property type="entry name" value="Protein of unknown function DUF1810"/>
    <property type="match status" value="1"/>
</dbReference>